<evidence type="ECO:0000313" key="3">
    <source>
        <dbReference type="Proteomes" id="UP000289738"/>
    </source>
</evidence>
<dbReference type="InterPro" id="IPR008507">
    <property type="entry name" value="DUF789"/>
</dbReference>
<evidence type="ECO:0000313" key="2">
    <source>
        <dbReference type="EMBL" id="RYR07732.1"/>
    </source>
</evidence>
<dbReference type="STRING" id="3818.A0A444Z0L1"/>
<reference evidence="2 3" key="1">
    <citation type="submission" date="2019-01" db="EMBL/GenBank/DDBJ databases">
        <title>Sequencing of cultivated peanut Arachis hypogaea provides insights into genome evolution and oil improvement.</title>
        <authorList>
            <person name="Chen X."/>
        </authorList>
    </citation>
    <scope>NUCLEOTIDE SEQUENCE [LARGE SCALE GENOMIC DNA]</scope>
    <source>
        <strain evidence="3">cv. Fuhuasheng</strain>
        <tissue evidence="2">Leaves</tissue>
    </source>
</reference>
<accession>A0A444Z0L1</accession>
<dbReference type="Proteomes" id="UP000289738">
    <property type="component" value="Chromosome B05"/>
</dbReference>
<feature type="region of interest" description="Disordered" evidence="1">
    <location>
        <begin position="174"/>
        <end position="219"/>
    </location>
</feature>
<evidence type="ECO:0000256" key="1">
    <source>
        <dbReference type="SAM" id="MobiDB-lite"/>
    </source>
</evidence>
<evidence type="ECO:0008006" key="4">
    <source>
        <dbReference type="Google" id="ProtNLM"/>
    </source>
</evidence>
<comment type="caution">
    <text evidence="2">The sequence shown here is derived from an EMBL/GenBank/DDBJ whole genome shotgun (WGS) entry which is preliminary data.</text>
</comment>
<feature type="region of interest" description="Disordered" evidence="1">
    <location>
        <begin position="67"/>
        <end position="90"/>
    </location>
</feature>
<protein>
    <recommendedName>
        <fullName evidence="4">DUF789 family protein</fullName>
    </recommendedName>
</protein>
<dbReference type="PANTHER" id="PTHR31343">
    <property type="entry name" value="T15D22.8"/>
    <property type="match status" value="1"/>
</dbReference>
<dbReference type="Gramene" id="arahy.Tifrunner.gnm2.ann2.Ah15g433700.1">
    <property type="protein sequence ID" value="arahy.Tifrunner.gnm2.ann2.Ah15g433700.1-CDS"/>
    <property type="gene ID" value="arahy.Tifrunner.gnm2.ann2.Ah15g433700"/>
</dbReference>
<proteinExistence type="predicted"/>
<gene>
    <name evidence="2" type="ORF">Ahy_B05g075146</name>
</gene>
<feature type="region of interest" description="Disordered" evidence="1">
    <location>
        <begin position="30"/>
        <end position="51"/>
    </location>
</feature>
<sequence length="418" mass="46504">MLGTALQFGGVGGDDRFYIPVKARKNLNHWKQAQRTKGGDGGEVESGDSASKTKLVAFENSKFSEESLYPLNMPPPSSSSSSSSSVDHGSNIDRFIESTTPLVPAQYFSKTTMRGWKTCDVEYQSYFALNDLWESFKEWSAYGAGVPLVLDQRDSVIQYYVPYLSAIQLYGQSAKKSSPKSSGEDSDGDYYKDSSSDGSSDSDFGKRTEPFPAQRSNQYRGGNVSIQMSGLSVNDKLNAMQEGFSSDDSEGGNTQDLLFEYFDQDPPYSREPLADKILDLAHHYPSLKSMRSCDILPASWMAVAWYPIYRIPTGPTLKDLDACFLTYHSLHTPLTGNGGTQAPILVYPNEMEDGVPKISLPTFAMASYKLKGSIWMQNRDSESQIANSLLQAADNWLRLLQVNHPDYQFFVSHGTYRR</sequence>
<name>A0A444Z0L1_ARAHY</name>
<dbReference type="AlphaFoldDB" id="A0A444Z0L1"/>
<organism evidence="2 3">
    <name type="scientific">Arachis hypogaea</name>
    <name type="common">Peanut</name>
    <dbReference type="NCBI Taxonomy" id="3818"/>
    <lineage>
        <taxon>Eukaryota</taxon>
        <taxon>Viridiplantae</taxon>
        <taxon>Streptophyta</taxon>
        <taxon>Embryophyta</taxon>
        <taxon>Tracheophyta</taxon>
        <taxon>Spermatophyta</taxon>
        <taxon>Magnoliopsida</taxon>
        <taxon>eudicotyledons</taxon>
        <taxon>Gunneridae</taxon>
        <taxon>Pentapetalae</taxon>
        <taxon>rosids</taxon>
        <taxon>fabids</taxon>
        <taxon>Fabales</taxon>
        <taxon>Fabaceae</taxon>
        <taxon>Papilionoideae</taxon>
        <taxon>50 kb inversion clade</taxon>
        <taxon>dalbergioids sensu lato</taxon>
        <taxon>Dalbergieae</taxon>
        <taxon>Pterocarpus clade</taxon>
        <taxon>Arachis</taxon>
    </lineage>
</organism>
<keyword evidence="3" id="KW-1185">Reference proteome</keyword>
<dbReference type="PANTHER" id="PTHR31343:SF5">
    <property type="entry name" value="DUF789 FAMILY PROTEIN"/>
    <property type="match status" value="1"/>
</dbReference>
<dbReference type="Pfam" id="PF05623">
    <property type="entry name" value="DUF789"/>
    <property type="match status" value="1"/>
</dbReference>
<dbReference type="EMBL" id="SDMP01000015">
    <property type="protein sequence ID" value="RYR07732.1"/>
    <property type="molecule type" value="Genomic_DNA"/>
</dbReference>